<accession>A0A9Q1H222</accession>
<dbReference type="PANTHER" id="PTHR10344">
    <property type="entry name" value="THYMIDYLATE KINASE"/>
    <property type="match status" value="1"/>
</dbReference>
<keyword evidence="6" id="KW-0545">Nucleotide biosynthesis</keyword>
<dbReference type="GO" id="GO:0005739">
    <property type="term" value="C:mitochondrion"/>
    <property type="evidence" value="ECO:0007669"/>
    <property type="project" value="TreeGrafter"/>
</dbReference>
<dbReference type="InterPro" id="IPR027417">
    <property type="entry name" value="P-loop_NTPase"/>
</dbReference>
<protein>
    <recommendedName>
        <fullName evidence="4">Thymidylate kinase</fullName>
        <ecNumber evidence="3">2.7.4.9</ecNumber>
    </recommendedName>
</protein>
<dbReference type="PANTHER" id="PTHR10344:SF1">
    <property type="entry name" value="THYMIDYLATE KINASE"/>
    <property type="match status" value="1"/>
</dbReference>
<dbReference type="GO" id="GO:0004798">
    <property type="term" value="F:dTMP kinase activity"/>
    <property type="evidence" value="ECO:0007669"/>
    <property type="project" value="UniProtKB-EC"/>
</dbReference>
<dbReference type="HAMAP" id="MF_00165">
    <property type="entry name" value="Thymidylate_kinase"/>
    <property type="match status" value="1"/>
</dbReference>
<dbReference type="EMBL" id="JAIZAY010000013">
    <property type="protein sequence ID" value="KAJ8030208.1"/>
    <property type="molecule type" value="Genomic_DNA"/>
</dbReference>
<keyword evidence="5" id="KW-0808">Transferase</keyword>
<dbReference type="EC" id="2.7.4.9" evidence="3"/>
<evidence type="ECO:0000256" key="3">
    <source>
        <dbReference type="ARBA" id="ARBA00012980"/>
    </source>
</evidence>
<dbReference type="GO" id="GO:0005524">
    <property type="term" value="F:ATP binding"/>
    <property type="evidence" value="ECO:0007669"/>
    <property type="project" value="UniProtKB-KW"/>
</dbReference>
<evidence type="ECO:0000313" key="11">
    <source>
        <dbReference type="EMBL" id="KAJ8030208.1"/>
    </source>
</evidence>
<dbReference type="Pfam" id="PF02223">
    <property type="entry name" value="Thymidylate_kin"/>
    <property type="match status" value="1"/>
</dbReference>
<evidence type="ECO:0000313" key="12">
    <source>
        <dbReference type="Proteomes" id="UP001152320"/>
    </source>
</evidence>
<dbReference type="SUPFAM" id="SSF52540">
    <property type="entry name" value="P-loop containing nucleoside triphosphate hydrolases"/>
    <property type="match status" value="1"/>
</dbReference>
<evidence type="ECO:0000256" key="2">
    <source>
        <dbReference type="ARBA" id="ARBA00009776"/>
    </source>
</evidence>
<keyword evidence="7" id="KW-0547">Nucleotide-binding</keyword>
<evidence type="ECO:0000256" key="4">
    <source>
        <dbReference type="ARBA" id="ARBA00017144"/>
    </source>
</evidence>
<comment type="similarity">
    <text evidence="2">Belongs to the thymidylate kinase family.</text>
</comment>
<evidence type="ECO:0000256" key="9">
    <source>
        <dbReference type="ARBA" id="ARBA00022840"/>
    </source>
</evidence>
<dbReference type="OrthoDB" id="425602at2759"/>
<evidence type="ECO:0000256" key="7">
    <source>
        <dbReference type="ARBA" id="ARBA00022741"/>
    </source>
</evidence>
<feature type="domain" description="Thymidylate kinase-like" evidence="10">
    <location>
        <begin position="9"/>
        <end position="167"/>
    </location>
</feature>
<gene>
    <name evidence="11" type="ORF">HOLleu_26550</name>
</gene>
<dbReference type="GO" id="GO:0004550">
    <property type="term" value="F:nucleoside diphosphate kinase activity"/>
    <property type="evidence" value="ECO:0007669"/>
    <property type="project" value="TreeGrafter"/>
</dbReference>
<comment type="pathway">
    <text evidence="1">Pyrimidine metabolism; dTTP biosynthesis.</text>
</comment>
<dbReference type="GO" id="GO:0006235">
    <property type="term" value="P:dTTP biosynthetic process"/>
    <property type="evidence" value="ECO:0007669"/>
    <property type="project" value="TreeGrafter"/>
</dbReference>
<dbReference type="Gene3D" id="3.40.50.300">
    <property type="entry name" value="P-loop containing nucleotide triphosphate hydrolases"/>
    <property type="match status" value="1"/>
</dbReference>
<dbReference type="GO" id="GO:0006227">
    <property type="term" value="P:dUDP biosynthetic process"/>
    <property type="evidence" value="ECO:0007669"/>
    <property type="project" value="TreeGrafter"/>
</dbReference>
<dbReference type="AlphaFoldDB" id="A0A9Q1H222"/>
<dbReference type="InterPro" id="IPR018095">
    <property type="entry name" value="Thymidylate_kin_CS"/>
</dbReference>
<dbReference type="CDD" id="cd01672">
    <property type="entry name" value="TMPK"/>
    <property type="match status" value="1"/>
</dbReference>
<evidence type="ECO:0000256" key="8">
    <source>
        <dbReference type="ARBA" id="ARBA00022777"/>
    </source>
</evidence>
<dbReference type="GO" id="GO:0005829">
    <property type="term" value="C:cytosol"/>
    <property type="evidence" value="ECO:0007669"/>
    <property type="project" value="TreeGrafter"/>
</dbReference>
<name>A0A9Q1H222_HOLLE</name>
<reference evidence="11" key="1">
    <citation type="submission" date="2021-10" db="EMBL/GenBank/DDBJ databases">
        <title>Tropical sea cucumber genome reveals ecological adaptation and Cuvierian tubules defense mechanism.</title>
        <authorList>
            <person name="Chen T."/>
        </authorList>
    </citation>
    <scope>NUCLEOTIDE SEQUENCE</scope>
    <source>
        <strain evidence="11">Nanhai2018</strain>
        <tissue evidence="11">Muscle</tissue>
    </source>
</reference>
<organism evidence="11 12">
    <name type="scientific">Holothuria leucospilota</name>
    <name type="common">Black long sea cucumber</name>
    <name type="synonym">Mertensiothuria leucospilota</name>
    <dbReference type="NCBI Taxonomy" id="206669"/>
    <lineage>
        <taxon>Eukaryota</taxon>
        <taxon>Metazoa</taxon>
        <taxon>Echinodermata</taxon>
        <taxon>Eleutherozoa</taxon>
        <taxon>Echinozoa</taxon>
        <taxon>Holothuroidea</taxon>
        <taxon>Aspidochirotacea</taxon>
        <taxon>Aspidochirotida</taxon>
        <taxon>Holothuriidae</taxon>
        <taxon>Holothuria</taxon>
    </lineage>
</organism>
<keyword evidence="12" id="KW-1185">Reference proteome</keyword>
<evidence type="ECO:0000256" key="1">
    <source>
        <dbReference type="ARBA" id="ARBA00004992"/>
    </source>
</evidence>
<dbReference type="NCBIfam" id="TIGR00041">
    <property type="entry name" value="DTMP_kinase"/>
    <property type="match status" value="1"/>
</dbReference>
<evidence type="ECO:0000256" key="5">
    <source>
        <dbReference type="ARBA" id="ARBA00022679"/>
    </source>
</evidence>
<dbReference type="Proteomes" id="UP001152320">
    <property type="component" value="Chromosome 13"/>
</dbReference>
<comment type="caution">
    <text evidence="11">The sequence shown here is derived from an EMBL/GenBank/DDBJ whole genome shotgun (WGS) entry which is preliminary data.</text>
</comment>
<evidence type="ECO:0000259" key="10">
    <source>
        <dbReference type="Pfam" id="PF02223"/>
    </source>
</evidence>
<evidence type="ECO:0000256" key="6">
    <source>
        <dbReference type="ARBA" id="ARBA00022727"/>
    </source>
</evidence>
<dbReference type="GO" id="GO:0005634">
    <property type="term" value="C:nucleus"/>
    <property type="evidence" value="ECO:0007669"/>
    <property type="project" value="TreeGrafter"/>
</dbReference>
<sequence length="209" mass="23762">MKRGALIVFEGCDRSGKSTQCKLLMESLRSKGEKVEMMRFPDRSTAIGKVISSYLEKKSDLQDNAIHLLFSANRWELQPKMVKLLESGISVLVDRYSFSGVAFSAAKNGIDLRWCKEPEVGLPKPDLVLYLDIPSSVAATRGQYGEERYEKQEFQLKVAKVYEELKESNWKIHLLVPPTWLRTGELAIDTTYSTKLRTRGNNDSPLYAH</sequence>
<keyword evidence="8 11" id="KW-0418">Kinase</keyword>
<dbReference type="PROSITE" id="PS01331">
    <property type="entry name" value="THYMIDYLATE_KINASE"/>
    <property type="match status" value="1"/>
</dbReference>
<dbReference type="GO" id="GO:0006233">
    <property type="term" value="P:dTDP biosynthetic process"/>
    <property type="evidence" value="ECO:0007669"/>
    <property type="project" value="InterPro"/>
</dbReference>
<dbReference type="FunFam" id="3.40.50.300:FF:000679">
    <property type="entry name" value="Thymidylate kinase"/>
    <property type="match status" value="1"/>
</dbReference>
<proteinExistence type="inferred from homology"/>
<keyword evidence="9" id="KW-0067">ATP-binding</keyword>
<dbReference type="InterPro" id="IPR039430">
    <property type="entry name" value="Thymidylate_kin-like_dom"/>
</dbReference>
<dbReference type="InterPro" id="IPR018094">
    <property type="entry name" value="Thymidylate_kinase"/>
</dbReference>